<dbReference type="GO" id="GO:0031573">
    <property type="term" value="P:mitotic intra-S DNA damage checkpoint signaling"/>
    <property type="evidence" value="ECO:0007669"/>
    <property type="project" value="TreeGrafter"/>
</dbReference>
<evidence type="ECO:0000313" key="8">
    <source>
        <dbReference type="Proteomes" id="UP000827284"/>
    </source>
</evidence>
<evidence type="ECO:0000256" key="2">
    <source>
        <dbReference type="ARBA" id="ARBA00022499"/>
    </source>
</evidence>
<dbReference type="EMBL" id="BQFW01000014">
    <property type="protein sequence ID" value="GJJ78269.1"/>
    <property type="molecule type" value="Genomic_DNA"/>
</dbReference>
<dbReference type="InterPro" id="IPR029448">
    <property type="entry name" value="FANCD2"/>
</dbReference>
<gene>
    <name evidence="7" type="ORF">EMPS_10628</name>
</gene>
<reference evidence="7" key="2">
    <citation type="journal article" date="2022" name="Microbiol. Resour. Announc.">
        <title>Whole-Genome Sequence of Entomortierella parvispora E1425, a Mucoromycotan Fungus Associated with Burkholderiaceae-Related Endosymbiotic Bacteria.</title>
        <authorList>
            <person name="Herlambang A."/>
            <person name="Guo Y."/>
            <person name="Takashima Y."/>
            <person name="Narisawa K."/>
            <person name="Ohta H."/>
            <person name="Nishizawa T."/>
        </authorList>
    </citation>
    <scope>NUCLEOTIDE SEQUENCE</scope>
    <source>
        <strain evidence="7">E1425</strain>
    </source>
</reference>
<proteinExistence type="inferred from homology"/>
<keyword evidence="4" id="KW-0539">Nucleus</keyword>
<comment type="similarity">
    <text evidence="5">Belongs to the Fanconi anemia protein FANCD2 family.</text>
</comment>
<feature type="compositionally biased region" description="Basic residues" evidence="6">
    <location>
        <begin position="1346"/>
        <end position="1359"/>
    </location>
</feature>
<evidence type="ECO:0000256" key="6">
    <source>
        <dbReference type="SAM" id="MobiDB-lite"/>
    </source>
</evidence>
<evidence type="ECO:0000256" key="4">
    <source>
        <dbReference type="ARBA" id="ARBA00023242"/>
    </source>
</evidence>
<keyword evidence="2" id="KW-1017">Isopeptide bond</keyword>
<evidence type="ECO:0000256" key="1">
    <source>
        <dbReference type="ARBA" id="ARBA00004123"/>
    </source>
</evidence>
<sequence>MSSTSGPALFHNVCNQAGLTLGENGSLNVLQTEPSRFQREVARLIQWGSSGSSCVDPFLDGVQDYLDDSDTLRRCLVPVKYSGDQGTSSRNDSLIRLLLNVDSIQPGLTEVLLDRILGSLNEEDNEPHIPKLILQQFKWLSNISEPSRLSSKLLEVISISPLSIQRDIITSIPEILPDSEHRTVVLGLVELMESSSDLMVPILDALSNLNLQSDVLIGARGHVMNKLESAELDDLPVVIKFLLQTVEPDTVDDVIRTIRGNLDFRSISRLQKNSKHRTATQTPEVLILDALKTGIRFQKFVTDAWFKALSAIPTASQHVAIDVIVMFILHSIVSLKKKVEIMIRKKIIDGLLTKKLLEETILVHGTSLREYMPAILSISENLLRSSVNHPIITRTASKLYTASFQISDAYYRQEIVGSLLVHIGSGSAVEIDASLLVLRNISQNSRSTLKEYSVFIKGVLDYLDNLSLEQIRLLFTVLGSLAREEETSTGSGSLLTDLNIIIRKQLSNPMHTVKQIGVMGAVALVQAFGVKEPGLIEHGSSSQAPTHLQAESDPFLRTSVQYLQMIKDSCQKSAICLSLTFDELASMVLSHDIDPRLVLWIKEEFSNNFAEAFVCGANETFTLRPSRNIAMERWMNLDGPESELALSIIPNLCSEVTGMTPHGTPVDNHDAIVYLCSMFKLMQATEKATSDQGLDDIDGLLGCGIIMFKYEYLEDLNEIYSVEICYVVAQALLCAINWFREIANAFSYDAGDQTMARIILRLQQMSELEDMLRHVLKLIPGFQPLEATLSKGQEVTGISAFSKTGTLSIQSQIPPTLAGKAPMESARDEISSKTTFSVNNSNEIVTFESLSPFLRELEIDVFQVLRVHYPITRPIFEMSEINENKSVQLQYQELRLLLRDLSAKVTFKLFSPATYIPSKKRAMALAGNFPLLNRMKTQEFVQGVLRIVPHLVTKTRMMLKVLDDDEAAAVDNSLVTDCLRLSLKILHTLLSWNELKSSDQKDIRLKLLRSLAQDGKTAEQVSEISASVNLSKVASLAFHDLAAWRELMPNFEVSASLLEVLEKILELVPKSQETATMASKLATEVLSKRWPPSDSIKNEKLAYVLGEQIGRSAVRLEMVLEYVTQVLPSFLGQTDEFEDLHPLLNNHSFTTYTKVLYIQLSSLAGEFDEDHFDSVEAAFEHISSLALCFQRLAAFVKSNDKRDVLAVTLRHSKAFMEQFIRRVLPFLGMHFRGHQDSVSKIFKNYLQTATRSLQNVCGHAKASKEQSLMAMVPAIKKTMESLIFEVKLMLENNDAGAAFWLGNLKHRNLAGEEISSQFPVESEDDDNPAEEAIEDEDQSDEALKLSGKKKNSSRGRKRDKQVANTADQSEEPTKKKRKRRQPQLSKPKTYDGSESREPGESRIHSRSQITNSDMSDDGEDQLDGEDDERTMTAHVRPAKNAADSETEDDYDGAAIEQQDENLEKRRRVRNPYIDDTAMDGDEDEEDDEEEDVDEEEEGEEEEEEEGEEDEGSNDDDNDDD</sequence>
<protein>
    <submittedName>
        <fullName evidence="7">Fanconi anemia group D2 protein</fullName>
    </submittedName>
</protein>
<feature type="region of interest" description="Disordered" evidence="6">
    <location>
        <begin position="1314"/>
        <end position="1520"/>
    </location>
</feature>
<feature type="compositionally biased region" description="Basic and acidic residues" evidence="6">
    <location>
        <begin position="1388"/>
        <end position="1403"/>
    </location>
</feature>
<dbReference type="GO" id="GO:0070182">
    <property type="term" value="F:DNA polymerase binding"/>
    <property type="evidence" value="ECO:0007669"/>
    <property type="project" value="TreeGrafter"/>
</dbReference>
<organism evidence="7 8">
    <name type="scientific">Entomortierella parvispora</name>
    <dbReference type="NCBI Taxonomy" id="205924"/>
    <lineage>
        <taxon>Eukaryota</taxon>
        <taxon>Fungi</taxon>
        <taxon>Fungi incertae sedis</taxon>
        <taxon>Mucoromycota</taxon>
        <taxon>Mortierellomycotina</taxon>
        <taxon>Mortierellomycetes</taxon>
        <taxon>Mortierellales</taxon>
        <taxon>Mortierellaceae</taxon>
        <taxon>Entomortierella</taxon>
    </lineage>
</organism>
<evidence type="ECO:0000313" key="7">
    <source>
        <dbReference type="EMBL" id="GJJ78269.1"/>
    </source>
</evidence>
<comment type="caution">
    <text evidence="7">The sequence shown here is derived from an EMBL/GenBank/DDBJ whole genome shotgun (WGS) entry which is preliminary data.</text>
</comment>
<dbReference type="Pfam" id="PF14631">
    <property type="entry name" value="FancD2"/>
    <property type="match status" value="1"/>
</dbReference>
<dbReference type="GO" id="GO:0007129">
    <property type="term" value="P:homologous chromosome pairing at meiosis"/>
    <property type="evidence" value="ECO:0007669"/>
    <property type="project" value="TreeGrafter"/>
</dbReference>
<comment type="subcellular location">
    <subcellularLocation>
        <location evidence="1">Nucleus</location>
    </subcellularLocation>
</comment>
<dbReference type="GO" id="GO:0036297">
    <property type="term" value="P:interstrand cross-link repair"/>
    <property type="evidence" value="ECO:0007669"/>
    <property type="project" value="TreeGrafter"/>
</dbReference>
<feature type="compositionally biased region" description="Acidic residues" evidence="6">
    <location>
        <begin position="1476"/>
        <end position="1520"/>
    </location>
</feature>
<dbReference type="PANTHER" id="PTHR32086">
    <property type="entry name" value="FANCONI ANEMIA GROUP D2 PROTEIN"/>
    <property type="match status" value="1"/>
</dbReference>
<feature type="compositionally biased region" description="Acidic residues" evidence="6">
    <location>
        <begin position="1414"/>
        <end position="1428"/>
    </location>
</feature>
<keyword evidence="3" id="KW-0832">Ubl conjugation</keyword>
<name>A0A9P3HK88_9FUNG</name>
<reference evidence="7" key="1">
    <citation type="submission" date="2021-11" db="EMBL/GenBank/DDBJ databases">
        <authorList>
            <person name="Herlambang A."/>
            <person name="Guo Y."/>
            <person name="Takashima Y."/>
            <person name="Nishizawa T."/>
        </authorList>
    </citation>
    <scope>NUCLEOTIDE SEQUENCE</scope>
    <source>
        <strain evidence="7">E1425</strain>
    </source>
</reference>
<dbReference type="GO" id="GO:0005634">
    <property type="term" value="C:nucleus"/>
    <property type="evidence" value="ECO:0007669"/>
    <property type="project" value="UniProtKB-SubCell"/>
</dbReference>
<dbReference type="PANTHER" id="PTHR32086:SF0">
    <property type="entry name" value="FANCONI ANEMIA GROUP D2 PROTEIN"/>
    <property type="match status" value="1"/>
</dbReference>
<dbReference type="GO" id="GO:0000793">
    <property type="term" value="C:condensed chromosome"/>
    <property type="evidence" value="ECO:0007669"/>
    <property type="project" value="TreeGrafter"/>
</dbReference>
<evidence type="ECO:0000256" key="3">
    <source>
        <dbReference type="ARBA" id="ARBA00022843"/>
    </source>
</evidence>
<evidence type="ECO:0000256" key="5">
    <source>
        <dbReference type="ARBA" id="ARBA00093456"/>
    </source>
</evidence>
<dbReference type="InterPro" id="IPR016024">
    <property type="entry name" value="ARM-type_fold"/>
</dbReference>
<dbReference type="OrthoDB" id="27031at2759"/>
<dbReference type="GO" id="GO:1990918">
    <property type="term" value="P:double-strand break repair involved in meiotic recombination"/>
    <property type="evidence" value="ECO:0007669"/>
    <property type="project" value="TreeGrafter"/>
</dbReference>
<dbReference type="Proteomes" id="UP000827284">
    <property type="component" value="Unassembled WGS sequence"/>
</dbReference>
<dbReference type="SUPFAM" id="SSF48371">
    <property type="entry name" value="ARM repeat"/>
    <property type="match status" value="1"/>
</dbReference>
<keyword evidence="8" id="KW-1185">Reference proteome</keyword>
<accession>A0A9P3HK88</accession>
<feature type="compositionally biased region" description="Acidic residues" evidence="6">
    <location>
        <begin position="1321"/>
        <end position="1340"/>
    </location>
</feature>